<feature type="domain" description="Protein kinase" evidence="14">
    <location>
        <begin position="13"/>
        <end position="284"/>
    </location>
</feature>
<dbReference type="RefSeq" id="WP_094907864.1">
    <property type="nucleotide sequence ID" value="NZ_BJUN01000001.1"/>
</dbReference>
<evidence type="ECO:0000256" key="4">
    <source>
        <dbReference type="ARBA" id="ARBA00022679"/>
    </source>
</evidence>
<evidence type="ECO:0000256" key="1">
    <source>
        <dbReference type="ARBA" id="ARBA00012513"/>
    </source>
</evidence>
<dbReference type="PROSITE" id="PS50011">
    <property type="entry name" value="PROTEIN_KINASE_DOM"/>
    <property type="match status" value="1"/>
</dbReference>
<protein>
    <recommendedName>
        <fullName evidence="12">Serine/threonine-protein kinase PrkC</fullName>
        <ecNumber evidence="1">2.7.11.1</ecNumber>
    </recommendedName>
</protein>
<dbReference type="InterPro" id="IPR011009">
    <property type="entry name" value="Kinase-like_dom_sf"/>
</dbReference>
<keyword evidence="5 13" id="KW-0547">Nucleotide-binding</keyword>
<evidence type="ECO:0000256" key="13">
    <source>
        <dbReference type="PROSITE-ProRule" id="PRU10141"/>
    </source>
</evidence>
<dbReference type="GO" id="GO:0005524">
    <property type="term" value="F:ATP binding"/>
    <property type="evidence" value="ECO:0007669"/>
    <property type="project" value="UniProtKB-UniRule"/>
</dbReference>
<dbReference type="Pfam" id="PF00069">
    <property type="entry name" value="Pkinase"/>
    <property type="match status" value="1"/>
</dbReference>
<dbReference type="Proteomes" id="UP000321051">
    <property type="component" value="Unassembled WGS sequence"/>
</dbReference>
<evidence type="ECO:0000256" key="7">
    <source>
        <dbReference type="ARBA" id="ARBA00022840"/>
    </source>
</evidence>
<dbReference type="GO" id="GO:0009847">
    <property type="term" value="P:spore germination"/>
    <property type="evidence" value="ECO:0007669"/>
    <property type="project" value="UniProtKB-ARBA"/>
</dbReference>
<proteinExistence type="predicted"/>
<gene>
    <name evidence="15" type="ORF">MHA01_02540</name>
</gene>
<comment type="catalytic activity">
    <reaction evidence="9">
        <text>L-threonyl-[protein] + ATP = O-phospho-L-threonyl-[protein] + ADP + H(+)</text>
        <dbReference type="Rhea" id="RHEA:46608"/>
        <dbReference type="Rhea" id="RHEA-COMP:11060"/>
        <dbReference type="Rhea" id="RHEA-COMP:11605"/>
        <dbReference type="ChEBI" id="CHEBI:15378"/>
        <dbReference type="ChEBI" id="CHEBI:30013"/>
        <dbReference type="ChEBI" id="CHEBI:30616"/>
        <dbReference type="ChEBI" id="CHEBI:61977"/>
        <dbReference type="ChEBI" id="CHEBI:456216"/>
        <dbReference type="EC" id="2.7.11.1"/>
    </reaction>
</comment>
<feature type="binding site" evidence="13">
    <location>
        <position position="42"/>
    </location>
    <ligand>
        <name>ATP</name>
        <dbReference type="ChEBI" id="CHEBI:30616"/>
    </ligand>
</feature>
<dbReference type="AlphaFoldDB" id="A0A510Y239"/>
<reference evidence="15 16" key="1">
    <citation type="submission" date="2019-07" db="EMBL/GenBank/DDBJ databases">
        <title>Whole genome shotgun sequence of Marinococcus halophilus NBRC 102359.</title>
        <authorList>
            <person name="Hosoyama A."/>
            <person name="Uohara A."/>
            <person name="Ohji S."/>
            <person name="Ichikawa N."/>
        </authorList>
    </citation>
    <scope>NUCLEOTIDE SEQUENCE [LARGE SCALE GENOMIC DNA]</scope>
    <source>
        <strain evidence="15 16">NBRC 102359</strain>
    </source>
</reference>
<dbReference type="GO" id="GO:0004674">
    <property type="term" value="F:protein serine/threonine kinase activity"/>
    <property type="evidence" value="ECO:0007669"/>
    <property type="project" value="UniProtKB-KW"/>
</dbReference>
<evidence type="ECO:0000256" key="6">
    <source>
        <dbReference type="ARBA" id="ARBA00022777"/>
    </source>
</evidence>
<evidence type="ECO:0000256" key="11">
    <source>
        <dbReference type="ARBA" id="ARBA00060432"/>
    </source>
</evidence>
<evidence type="ECO:0000256" key="9">
    <source>
        <dbReference type="ARBA" id="ARBA00047899"/>
    </source>
</evidence>
<dbReference type="OrthoDB" id="9788659at2"/>
<evidence type="ECO:0000256" key="2">
    <source>
        <dbReference type="ARBA" id="ARBA00022527"/>
    </source>
</evidence>
<dbReference type="SUPFAM" id="SSF56112">
    <property type="entry name" value="Protein kinase-like (PK-like)"/>
    <property type="match status" value="1"/>
</dbReference>
<dbReference type="PROSITE" id="PS00107">
    <property type="entry name" value="PROTEIN_KINASE_ATP"/>
    <property type="match status" value="1"/>
</dbReference>
<dbReference type="EMBL" id="BJUN01000001">
    <property type="protein sequence ID" value="GEK57349.1"/>
    <property type="molecule type" value="Genomic_DNA"/>
</dbReference>
<keyword evidence="3" id="KW-0309">Germination</keyword>
<comment type="subcellular location">
    <subcellularLocation>
        <location evidence="11">Spore membrane</location>
        <topology evidence="11">Single-pass type II membrane protein</topology>
    </subcellularLocation>
</comment>
<dbReference type="GO" id="GO:0071224">
    <property type="term" value="P:cellular response to peptidoglycan"/>
    <property type="evidence" value="ECO:0007669"/>
    <property type="project" value="UniProtKB-ARBA"/>
</dbReference>
<dbReference type="GO" id="GO:0007165">
    <property type="term" value="P:signal transduction"/>
    <property type="evidence" value="ECO:0007669"/>
    <property type="project" value="UniProtKB-ARBA"/>
</dbReference>
<keyword evidence="8" id="KW-0812">Transmembrane</keyword>
<sequence length="409" mass="45838">MDQLIGSRISDRYHIKRLLGSGGMAYVYLGEDMILERLVAIKILQPQFNGDEEFLQRFRRESRAATILGHKNTVNIYDVGEERELHYIVMEYVEGQTLKEMIRLHGPLPLEQAVHITKQLLEALMQAHTHGIIHRDIKPHNLLSNERGEIKVADFGIARAASASTITQTNTMMGSVHYISPEQARGGVVSVRSDIYAAGIVLFEMVTGVIPYDAESAVSIALKHIQEPLPDPVQLRQGLPQSLSNVILKAAAKSPDDRYMSAEEMYKDIRSALSDERKNERPYFIQEGHASKAEGGWSDPRLPEEDTMVAAPAVQEDEQQYSGPEAVDEEPEKTKKWPYVLACILVFSGAAFFYWLLPEMFVVNGSTKVFPHVFPHAFPLTQTAVWDGLNAGEGQVLQEGAKVWRQVES</sequence>
<keyword evidence="7 13" id="KW-0067">ATP-binding</keyword>
<dbReference type="InterPro" id="IPR000719">
    <property type="entry name" value="Prot_kinase_dom"/>
</dbReference>
<dbReference type="NCBIfam" id="NF033483">
    <property type="entry name" value="PknB_PASTA_kin"/>
    <property type="match status" value="1"/>
</dbReference>
<dbReference type="Gene3D" id="1.10.510.10">
    <property type="entry name" value="Transferase(Phosphotransferase) domain 1"/>
    <property type="match status" value="1"/>
</dbReference>
<evidence type="ECO:0000256" key="5">
    <source>
        <dbReference type="ARBA" id="ARBA00022741"/>
    </source>
</evidence>
<dbReference type="STRING" id="1371.GCA_900166605_02396"/>
<evidence type="ECO:0000259" key="14">
    <source>
        <dbReference type="PROSITE" id="PS50011"/>
    </source>
</evidence>
<comment type="catalytic activity">
    <reaction evidence="10">
        <text>L-seryl-[protein] + ATP = O-phospho-L-seryl-[protein] + ADP + H(+)</text>
        <dbReference type="Rhea" id="RHEA:17989"/>
        <dbReference type="Rhea" id="RHEA-COMP:9863"/>
        <dbReference type="Rhea" id="RHEA-COMP:11604"/>
        <dbReference type="ChEBI" id="CHEBI:15378"/>
        <dbReference type="ChEBI" id="CHEBI:29999"/>
        <dbReference type="ChEBI" id="CHEBI:30616"/>
        <dbReference type="ChEBI" id="CHEBI:83421"/>
        <dbReference type="ChEBI" id="CHEBI:456216"/>
        <dbReference type="EC" id="2.7.11.1"/>
    </reaction>
</comment>
<dbReference type="InterPro" id="IPR017441">
    <property type="entry name" value="Protein_kinase_ATP_BS"/>
</dbReference>
<evidence type="ECO:0000256" key="12">
    <source>
        <dbReference type="ARBA" id="ARBA00070041"/>
    </source>
</evidence>
<comment type="caution">
    <text evidence="15">The sequence shown here is derived from an EMBL/GenBank/DDBJ whole genome shotgun (WGS) entry which is preliminary data.</text>
</comment>
<organism evidence="15 16">
    <name type="scientific">Marinococcus halophilus</name>
    <dbReference type="NCBI Taxonomy" id="1371"/>
    <lineage>
        <taxon>Bacteria</taxon>
        <taxon>Bacillati</taxon>
        <taxon>Bacillota</taxon>
        <taxon>Bacilli</taxon>
        <taxon>Bacillales</taxon>
        <taxon>Bacillaceae</taxon>
        <taxon>Marinococcus</taxon>
    </lineage>
</organism>
<dbReference type="CDD" id="cd14014">
    <property type="entry name" value="STKc_PknB_like"/>
    <property type="match status" value="1"/>
</dbReference>
<dbReference type="FunFam" id="1.10.510.10:FF:000021">
    <property type="entry name" value="Serine/threonine protein kinase"/>
    <property type="match status" value="1"/>
</dbReference>
<name>A0A510Y239_MARHA</name>
<keyword evidence="4" id="KW-0808">Transferase</keyword>
<dbReference type="EC" id="2.7.11.1" evidence="1"/>
<keyword evidence="2" id="KW-0723">Serine/threonine-protein kinase</keyword>
<evidence type="ECO:0000256" key="10">
    <source>
        <dbReference type="ARBA" id="ARBA00048679"/>
    </source>
</evidence>
<evidence type="ECO:0000313" key="15">
    <source>
        <dbReference type="EMBL" id="GEK57349.1"/>
    </source>
</evidence>
<dbReference type="PANTHER" id="PTHR43289:SF34">
    <property type="entry name" value="SERINE_THREONINE-PROTEIN KINASE YBDM-RELATED"/>
    <property type="match status" value="1"/>
</dbReference>
<evidence type="ECO:0000313" key="16">
    <source>
        <dbReference type="Proteomes" id="UP000321051"/>
    </source>
</evidence>
<dbReference type="SMART" id="SM00220">
    <property type="entry name" value="S_TKc"/>
    <property type="match status" value="1"/>
</dbReference>
<keyword evidence="6" id="KW-0418">Kinase</keyword>
<dbReference type="Gene3D" id="3.30.200.20">
    <property type="entry name" value="Phosphorylase Kinase, domain 1"/>
    <property type="match status" value="1"/>
</dbReference>
<evidence type="ECO:0000256" key="3">
    <source>
        <dbReference type="ARBA" id="ARBA00022544"/>
    </source>
</evidence>
<evidence type="ECO:0000256" key="8">
    <source>
        <dbReference type="ARBA" id="ARBA00022968"/>
    </source>
</evidence>
<dbReference type="FunFam" id="3.30.200.20:FF:000035">
    <property type="entry name" value="Serine/threonine protein kinase Stk1"/>
    <property type="match status" value="1"/>
</dbReference>
<accession>A0A510Y239</accession>
<keyword evidence="8" id="KW-0735">Signal-anchor</keyword>
<keyword evidence="16" id="KW-1185">Reference proteome</keyword>
<dbReference type="PANTHER" id="PTHR43289">
    <property type="entry name" value="MITOGEN-ACTIVATED PROTEIN KINASE KINASE KINASE 20-RELATED"/>
    <property type="match status" value="1"/>
</dbReference>